<sequence length="79" mass="9072">MQESSAYGERFGVRLRAQTVCFVRTLRNTNIAVTEVRVDNPPHGLSGERIREDEFLIAVMRRDYPAGPCLFSLRRGYLL</sequence>
<comment type="caution">
    <text evidence="1">The sequence shown here is derived from an EMBL/GenBank/DDBJ whole genome shotgun (WGS) entry which is preliminary data.</text>
</comment>
<dbReference type="Proteomes" id="UP000468531">
    <property type="component" value="Unassembled WGS sequence"/>
</dbReference>
<reference evidence="1 2" key="1">
    <citation type="journal article" date="2020" name="Arch. Microbiol.">
        <title>Bradyrhizobium uaiense sp. nov., a new highly efficient cowpea symbiont.</title>
        <authorList>
            <person name="Cabral Michel D."/>
            <person name="Azarias Guimaraes A."/>
            <person name="Martins da Costa E."/>
            <person name="Soares de Carvalho T."/>
            <person name="Balsanelli E."/>
            <person name="Willems A."/>
            <person name="Maltempi de Souza E."/>
            <person name="de Souza Moreira F.M."/>
        </authorList>
    </citation>
    <scope>NUCLEOTIDE SEQUENCE [LARGE SCALE GENOMIC DNA]</scope>
    <source>
        <strain evidence="1 2">UFLA 03-164</strain>
    </source>
</reference>
<proteinExistence type="predicted"/>
<protein>
    <submittedName>
        <fullName evidence="1">Uncharacterized protein</fullName>
    </submittedName>
</protein>
<name>A0A6P1BHG9_9BRAD</name>
<organism evidence="1 2">
    <name type="scientific">Bradyrhizobium uaiense</name>
    <dbReference type="NCBI Taxonomy" id="2594946"/>
    <lineage>
        <taxon>Bacteria</taxon>
        <taxon>Pseudomonadati</taxon>
        <taxon>Pseudomonadota</taxon>
        <taxon>Alphaproteobacteria</taxon>
        <taxon>Hyphomicrobiales</taxon>
        <taxon>Nitrobacteraceae</taxon>
        <taxon>Bradyrhizobium</taxon>
    </lineage>
</organism>
<dbReference type="RefSeq" id="WP_163154181.1">
    <property type="nucleotide sequence ID" value="NZ_VKHP01000050.1"/>
</dbReference>
<keyword evidence="2" id="KW-1185">Reference proteome</keyword>
<dbReference type="AlphaFoldDB" id="A0A6P1BHG9"/>
<evidence type="ECO:0000313" key="2">
    <source>
        <dbReference type="Proteomes" id="UP000468531"/>
    </source>
</evidence>
<evidence type="ECO:0000313" key="1">
    <source>
        <dbReference type="EMBL" id="NEU97090.1"/>
    </source>
</evidence>
<dbReference type="EMBL" id="VKHP01000050">
    <property type="protein sequence ID" value="NEU97090.1"/>
    <property type="molecule type" value="Genomic_DNA"/>
</dbReference>
<gene>
    <name evidence="1" type="ORF">FNJ47_14905</name>
</gene>
<accession>A0A6P1BHG9</accession>